<dbReference type="Gene3D" id="1.20.1260.30">
    <property type="match status" value="1"/>
</dbReference>
<comment type="similarity">
    <text evidence="1">Belongs to the N(4)/N(6)-methyltransferase family.</text>
</comment>
<organism evidence="10 11">
    <name type="scientific">Bacillus anthracis</name>
    <name type="common">anthrax bacterium</name>
    <dbReference type="NCBI Taxonomy" id="1392"/>
    <lineage>
        <taxon>Bacteria</taxon>
        <taxon>Bacillati</taxon>
        <taxon>Bacillota</taxon>
        <taxon>Bacilli</taxon>
        <taxon>Bacillales</taxon>
        <taxon>Bacillaceae</taxon>
        <taxon>Bacillus</taxon>
        <taxon>Bacillus cereus group</taxon>
    </lineage>
</organism>
<dbReference type="Gene3D" id="3.40.50.150">
    <property type="entry name" value="Vaccinia Virus protein VP39"/>
    <property type="match status" value="1"/>
</dbReference>
<dbReference type="REBASE" id="126829">
    <property type="entry name" value="M.Ban375ORF16550P"/>
</dbReference>
<keyword evidence="10" id="KW-0255">Endonuclease</keyword>
<evidence type="ECO:0000256" key="3">
    <source>
        <dbReference type="ARBA" id="ARBA00022603"/>
    </source>
</evidence>
<dbReference type="Pfam" id="PF12161">
    <property type="entry name" value="HsdM_N"/>
    <property type="match status" value="1"/>
</dbReference>
<dbReference type="RefSeq" id="WP_047956861.1">
    <property type="nucleotide sequence ID" value="NZ_LDPG01000011.1"/>
</dbReference>
<name>A0A0J1HUX5_BACAN</name>
<dbReference type="InterPro" id="IPR038333">
    <property type="entry name" value="T1MK-like_N_sf"/>
</dbReference>
<dbReference type="AlphaFoldDB" id="A0A0J1HUX5"/>
<evidence type="ECO:0000313" key="11">
    <source>
        <dbReference type="Proteomes" id="UP000035904"/>
    </source>
</evidence>
<protein>
    <recommendedName>
        <fullName evidence="2">site-specific DNA-methyltransferase (adenine-specific)</fullName>
        <ecNumber evidence="2">2.1.1.72</ecNumber>
    </recommendedName>
</protein>
<dbReference type="PRINTS" id="PR00507">
    <property type="entry name" value="N12N6MTFRASE"/>
</dbReference>
<keyword evidence="4" id="KW-0808">Transferase</keyword>
<accession>A0A0J1HUX5</accession>
<sequence>MGAELNQRLFSAADNLRSKMDASEYKNYLLGLIFYKYLSDKLLEKVVELADESCEEYNTPNKQTELYMELLADDDTKKDLIETLTDTLGYDIEPEYLFNVLAIQAKQNTFQLNDLNRGFIQLSTKYDQFNGLFDDVDLQSKKLGADDQQRNVTITEVLKKLDDVDVIDHDGDVIGDAYEFLISQFASEAGKKAGEFYTPHMVSDMMAQIVTIGQEDKKLFSVFDPTMGSGSLMLNVRNYLNYPDSVKYHGQELNTTTYNLAKMNLILHGVDKGDMRLRNGDTLNKDWPTDEPYTFDSVLMNPPYSAKWSSDDTFLDDSRFNRYGKLAPKSKADFAFLLHGFYHLKDSGTMAIVLPHGVLFRGAAEGVIRKKLLEDGSIDAVIGMPANLFFGTSIPTTVIILKKNRTTRDVLFIDASNEFTKEKNQNKLSKENIDKIVETYKKREDVEKYAHIATFDEIKENDFNLNIPRYVDTFEEEAPVDMASVGSSIKDIRKEKAELESSLYDMISSLQSDEENAEWIKGALEVFNREK</sequence>
<dbReference type="PANTHER" id="PTHR42933:SF1">
    <property type="entry name" value="SITE-SPECIFIC DNA-METHYLTRANSFERASE (ADENINE-SPECIFIC)"/>
    <property type="match status" value="1"/>
</dbReference>
<dbReference type="GO" id="GO:0009307">
    <property type="term" value="P:DNA restriction-modification system"/>
    <property type="evidence" value="ECO:0007669"/>
    <property type="project" value="UniProtKB-KW"/>
</dbReference>
<evidence type="ECO:0000259" key="8">
    <source>
        <dbReference type="Pfam" id="PF02384"/>
    </source>
</evidence>
<evidence type="ECO:0000256" key="7">
    <source>
        <dbReference type="ARBA" id="ARBA00047942"/>
    </source>
</evidence>
<dbReference type="InterPro" id="IPR051537">
    <property type="entry name" value="DNA_Adenine_Mtase"/>
</dbReference>
<dbReference type="InterPro" id="IPR004546">
    <property type="entry name" value="Restrct_endonuc_T1M"/>
</dbReference>
<feature type="domain" description="DNA methylase adenine-specific" evidence="8">
    <location>
        <begin position="170"/>
        <end position="477"/>
    </location>
</feature>
<keyword evidence="3" id="KW-0489">Methyltransferase</keyword>
<keyword evidence="5" id="KW-0949">S-adenosyl-L-methionine</keyword>
<proteinExistence type="inferred from homology"/>
<dbReference type="NCBIfam" id="TIGR00497">
    <property type="entry name" value="hsdM"/>
    <property type="match status" value="1"/>
</dbReference>
<keyword evidence="10" id="KW-0540">Nuclease</keyword>
<dbReference type="EC" id="2.1.1.72" evidence="2"/>
<dbReference type="InterPro" id="IPR029063">
    <property type="entry name" value="SAM-dependent_MTases_sf"/>
</dbReference>
<gene>
    <name evidence="10" type="ORF">ABW01_16550</name>
</gene>
<evidence type="ECO:0000256" key="4">
    <source>
        <dbReference type="ARBA" id="ARBA00022679"/>
    </source>
</evidence>
<evidence type="ECO:0000256" key="1">
    <source>
        <dbReference type="ARBA" id="ARBA00006594"/>
    </source>
</evidence>
<dbReference type="InterPro" id="IPR002052">
    <property type="entry name" value="DNA_methylase_N6_adenine_CS"/>
</dbReference>
<dbReference type="Proteomes" id="UP000035904">
    <property type="component" value="Unassembled WGS sequence"/>
</dbReference>
<feature type="domain" description="N6 adenine-specific DNA methyltransferase N-terminal" evidence="9">
    <location>
        <begin position="5"/>
        <end position="161"/>
    </location>
</feature>
<evidence type="ECO:0000256" key="2">
    <source>
        <dbReference type="ARBA" id="ARBA00011900"/>
    </source>
</evidence>
<evidence type="ECO:0000256" key="6">
    <source>
        <dbReference type="ARBA" id="ARBA00022747"/>
    </source>
</evidence>
<evidence type="ECO:0000259" key="9">
    <source>
        <dbReference type="Pfam" id="PF12161"/>
    </source>
</evidence>
<dbReference type="PROSITE" id="PS00092">
    <property type="entry name" value="N6_MTASE"/>
    <property type="match status" value="1"/>
</dbReference>
<evidence type="ECO:0000256" key="5">
    <source>
        <dbReference type="ARBA" id="ARBA00022691"/>
    </source>
</evidence>
<dbReference type="GO" id="GO:0032259">
    <property type="term" value="P:methylation"/>
    <property type="evidence" value="ECO:0007669"/>
    <property type="project" value="UniProtKB-KW"/>
</dbReference>
<dbReference type="InterPro" id="IPR022749">
    <property type="entry name" value="D12N6_MeTrfase_N"/>
</dbReference>
<reference evidence="10 11" key="1">
    <citation type="submission" date="2015-05" db="EMBL/GenBank/DDBJ databases">
        <title>Whole genome sequence and identification of bacterial endophytes from Costus igneus.</title>
        <authorList>
            <person name="Lee Y.P."/>
            <person name="Gan H.M."/>
            <person name="Eng W."/>
            <person name="Wheatley M.S."/>
            <person name="Caraballo A."/>
            <person name="Polter S."/>
            <person name="Savka M.A."/>
            <person name="Hudson A.O."/>
        </authorList>
    </citation>
    <scope>NUCLEOTIDE SEQUENCE [LARGE SCALE GENOMIC DNA]</scope>
    <source>
        <strain evidence="10 11">RIT375</strain>
    </source>
</reference>
<dbReference type="GO" id="GO:0009007">
    <property type="term" value="F:site-specific DNA-methyltransferase (adenine-specific) activity"/>
    <property type="evidence" value="ECO:0007669"/>
    <property type="project" value="UniProtKB-EC"/>
</dbReference>
<keyword evidence="6" id="KW-0680">Restriction system</keyword>
<comment type="catalytic activity">
    <reaction evidence="7">
        <text>a 2'-deoxyadenosine in DNA + S-adenosyl-L-methionine = an N(6)-methyl-2'-deoxyadenosine in DNA + S-adenosyl-L-homocysteine + H(+)</text>
        <dbReference type="Rhea" id="RHEA:15197"/>
        <dbReference type="Rhea" id="RHEA-COMP:12418"/>
        <dbReference type="Rhea" id="RHEA-COMP:12419"/>
        <dbReference type="ChEBI" id="CHEBI:15378"/>
        <dbReference type="ChEBI" id="CHEBI:57856"/>
        <dbReference type="ChEBI" id="CHEBI:59789"/>
        <dbReference type="ChEBI" id="CHEBI:90615"/>
        <dbReference type="ChEBI" id="CHEBI:90616"/>
        <dbReference type="EC" id="2.1.1.72"/>
    </reaction>
</comment>
<keyword evidence="10" id="KW-0378">Hydrolase</keyword>
<comment type="caution">
    <text evidence="10">The sequence shown here is derived from an EMBL/GenBank/DDBJ whole genome shotgun (WGS) entry which is preliminary data.</text>
</comment>
<evidence type="ECO:0000313" key="10">
    <source>
        <dbReference type="EMBL" id="KLV17494.1"/>
    </source>
</evidence>
<dbReference type="InterPro" id="IPR003356">
    <property type="entry name" value="DNA_methylase_A-5"/>
</dbReference>
<dbReference type="GO" id="GO:0004519">
    <property type="term" value="F:endonuclease activity"/>
    <property type="evidence" value="ECO:0007669"/>
    <property type="project" value="UniProtKB-KW"/>
</dbReference>
<dbReference type="PANTHER" id="PTHR42933">
    <property type="entry name" value="SLR6095 PROTEIN"/>
    <property type="match status" value="1"/>
</dbReference>
<dbReference type="Pfam" id="PF02384">
    <property type="entry name" value="N6_Mtase"/>
    <property type="match status" value="1"/>
</dbReference>
<dbReference type="GO" id="GO:0003677">
    <property type="term" value="F:DNA binding"/>
    <property type="evidence" value="ECO:0007669"/>
    <property type="project" value="InterPro"/>
</dbReference>
<dbReference type="PATRIC" id="fig|1392.242.peg.1186"/>
<dbReference type="SUPFAM" id="SSF53335">
    <property type="entry name" value="S-adenosyl-L-methionine-dependent methyltransferases"/>
    <property type="match status" value="1"/>
</dbReference>
<dbReference type="EMBL" id="LDPG01000011">
    <property type="protein sequence ID" value="KLV17494.1"/>
    <property type="molecule type" value="Genomic_DNA"/>
</dbReference>
<dbReference type="GO" id="GO:0008170">
    <property type="term" value="F:N-methyltransferase activity"/>
    <property type="evidence" value="ECO:0007669"/>
    <property type="project" value="InterPro"/>
</dbReference>